<dbReference type="PROSITE" id="PS01075">
    <property type="entry name" value="ACETATE_KINASE_1"/>
    <property type="match status" value="1"/>
</dbReference>
<evidence type="ECO:0000256" key="2">
    <source>
        <dbReference type="ARBA" id="ARBA00022741"/>
    </source>
</evidence>
<evidence type="ECO:0000313" key="7">
    <source>
        <dbReference type="EMBL" id="TDP97565.1"/>
    </source>
</evidence>
<keyword evidence="4" id="KW-0067">ATP-binding</keyword>
<dbReference type="RefSeq" id="WP_133850749.1">
    <property type="nucleotide sequence ID" value="NZ_SNXZ01000003.1"/>
</dbReference>
<evidence type="ECO:0000256" key="6">
    <source>
        <dbReference type="PIRSR" id="PIRSR007531-2"/>
    </source>
</evidence>
<reference evidence="7 8" key="1">
    <citation type="submission" date="2019-03" db="EMBL/GenBank/DDBJ databases">
        <title>Genomic Encyclopedia of Type Strains, Phase IV (KMG-IV): sequencing the most valuable type-strain genomes for metagenomic binning, comparative biology and taxonomic classification.</title>
        <authorList>
            <person name="Goeker M."/>
        </authorList>
    </citation>
    <scope>NUCLEOTIDE SEQUENCE [LARGE SCALE GENOMIC DNA]</scope>
    <source>
        <strain evidence="7 8">DSM 45361</strain>
    </source>
</reference>
<organism evidence="7 8">
    <name type="scientific">Labedaea rhizosphaerae</name>
    <dbReference type="NCBI Taxonomy" id="598644"/>
    <lineage>
        <taxon>Bacteria</taxon>
        <taxon>Bacillati</taxon>
        <taxon>Actinomycetota</taxon>
        <taxon>Actinomycetes</taxon>
        <taxon>Pseudonocardiales</taxon>
        <taxon>Pseudonocardiaceae</taxon>
        <taxon>Labedaea</taxon>
    </lineage>
</organism>
<dbReference type="GO" id="GO:0016774">
    <property type="term" value="F:phosphotransferase activity, carboxyl group as acceptor"/>
    <property type="evidence" value="ECO:0007669"/>
    <property type="project" value="InterPro"/>
</dbReference>
<gene>
    <name evidence="7" type="ORF">EV186_103529</name>
</gene>
<dbReference type="InterPro" id="IPR012853">
    <property type="entry name" value="CPT"/>
</dbReference>
<dbReference type="Gene3D" id="3.40.50.300">
    <property type="entry name" value="P-loop containing nucleotide triphosphate hydrolases"/>
    <property type="match status" value="1"/>
</dbReference>
<comment type="caution">
    <text evidence="7">The sequence shown here is derived from an EMBL/GenBank/DDBJ whole genome shotgun (WGS) entry which is preliminary data.</text>
</comment>
<keyword evidence="1 7" id="KW-0808">Transferase</keyword>
<feature type="active site" evidence="5">
    <location>
        <position position="37"/>
    </location>
</feature>
<sequence>MLTQVIVLNGGSSSGKSTIARALQDRLPEPWLSLSVDMLVEAMPGEGIAISEDGDVTPDDTFGRLERAWMTGVAAMVRAGAKVIIDDVFLSGRESQDRWRQALAGLAVLWVGVHCDAVTAEARELARGDRIAGMAAKQAETVHDGVHYDLEVDTTDTDATTCAELITARLVTQPK</sequence>
<dbReference type="InterPro" id="IPR023865">
    <property type="entry name" value="Aliphatic_acid_kinase_CS"/>
</dbReference>
<evidence type="ECO:0000256" key="5">
    <source>
        <dbReference type="PIRSR" id="PIRSR007531-1"/>
    </source>
</evidence>
<dbReference type="SUPFAM" id="SSF52540">
    <property type="entry name" value="P-loop containing nucleoside triphosphate hydrolases"/>
    <property type="match status" value="1"/>
</dbReference>
<evidence type="ECO:0000256" key="4">
    <source>
        <dbReference type="ARBA" id="ARBA00022840"/>
    </source>
</evidence>
<dbReference type="GO" id="GO:0005524">
    <property type="term" value="F:ATP binding"/>
    <property type="evidence" value="ECO:0007669"/>
    <property type="project" value="UniProtKB-KW"/>
</dbReference>
<proteinExistence type="predicted"/>
<dbReference type="EMBL" id="SNXZ01000003">
    <property type="protein sequence ID" value="TDP97565.1"/>
    <property type="molecule type" value="Genomic_DNA"/>
</dbReference>
<accession>A0A4R6SEK4</accession>
<dbReference type="GO" id="GO:0016301">
    <property type="term" value="F:kinase activity"/>
    <property type="evidence" value="ECO:0007669"/>
    <property type="project" value="UniProtKB-KW"/>
</dbReference>
<dbReference type="InterPro" id="IPR027417">
    <property type="entry name" value="P-loop_NTPase"/>
</dbReference>
<name>A0A4R6SEK4_LABRH</name>
<evidence type="ECO:0000313" key="8">
    <source>
        <dbReference type="Proteomes" id="UP000295444"/>
    </source>
</evidence>
<feature type="binding site" evidence="6">
    <location>
        <begin position="10"/>
        <end position="17"/>
    </location>
    <ligand>
        <name>ATP</name>
        <dbReference type="ChEBI" id="CHEBI:30616"/>
    </ligand>
</feature>
<dbReference type="PIRSF" id="PIRSF007531">
    <property type="entry name" value="CPT"/>
    <property type="match status" value="1"/>
</dbReference>
<evidence type="ECO:0000256" key="3">
    <source>
        <dbReference type="ARBA" id="ARBA00022777"/>
    </source>
</evidence>
<dbReference type="Proteomes" id="UP000295444">
    <property type="component" value="Unassembled WGS sequence"/>
</dbReference>
<dbReference type="Pfam" id="PF07931">
    <property type="entry name" value="CPT"/>
    <property type="match status" value="1"/>
</dbReference>
<keyword evidence="2" id="KW-0547">Nucleotide-binding</keyword>
<keyword evidence="8" id="KW-1185">Reference proteome</keyword>
<dbReference type="OrthoDB" id="3538329at2"/>
<evidence type="ECO:0000256" key="1">
    <source>
        <dbReference type="ARBA" id="ARBA00022679"/>
    </source>
</evidence>
<dbReference type="AlphaFoldDB" id="A0A4R6SEK4"/>
<keyword evidence="3" id="KW-0418">Kinase</keyword>
<protein>
    <submittedName>
        <fullName evidence="7">Chloramphenicol 3-O phosphotransferase</fullName>
    </submittedName>
</protein>